<evidence type="ECO:0000259" key="1">
    <source>
        <dbReference type="SMART" id="SM00226"/>
    </source>
</evidence>
<organism evidence="2 3">
    <name type="scientific">Effusibacillus lacus</name>
    <dbReference type="NCBI Taxonomy" id="1348429"/>
    <lineage>
        <taxon>Bacteria</taxon>
        <taxon>Bacillati</taxon>
        <taxon>Bacillota</taxon>
        <taxon>Bacilli</taxon>
        <taxon>Bacillales</taxon>
        <taxon>Alicyclobacillaceae</taxon>
        <taxon>Effusibacillus</taxon>
    </lineage>
</organism>
<dbReference type="GO" id="GO:0004725">
    <property type="term" value="F:protein tyrosine phosphatase activity"/>
    <property type="evidence" value="ECO:0007669"/>
    <property type="project" value="TreeGrafter"/>
</dbReference>
<dbReference type="Gene3D" id="3.40.50.2300">
    <property type="match status" value="1"/>
</dbReference>
<dbReference type="SMART" id="SM00226">
    <property type="entry name" value="LMWPc"/>
    <property type="match status" value="1"/>
</dbReference>
<accession>A0A292YM63</accession>
<evidence type="ECO:0000313" key="3">
    <source>
        <dbReference type="Proteomes" id="UP000217785"/>
    </source>
</evidence>
<proteinExistence type="predicted"/>
<feature type="domain" description="Phosphotyrosine protein phosphatase I" evidence="1">
    <location>
        <begin position="1"/>
        <end position="123"/>
    </location>
</feature>
<keyword evidence="3" id="KW-1185">Reference proteome</keyword>
<dbReference type="CDD" id="cd16344">
    <property type="entry name" value="LMWPAP"/>
    <property type="match status" value="1"/>
</dbReference>
<dbReference type="AlphaFoldDB" id="A0A292YM63"/>
<dbReference type="InterPro" id="IPR023485">
    <property type="entry name" value="Ptyr_pPase"/>
</dbReference>
<dbReference type="PANTHER" id="PTHR11717">
    <property type="entry name" value="LOW MOLECULAR WEIGHT PROTEIN TYROSINE PHOSPHATASE"/>
    <property type="match status" value="1"/>
</dbReference>
<dbReference type="InterPro" id="IPR036196">
    <property type="entry name" value="Ptyr_pPase_sf"/>
</dbReference>
<dbReference type="Pfam" id="PF01451">
    <property type="entry name" value="LMWPc"/>
    <property type="match status" value="1"/>
</dbReference>
<dbReference type="SUPFAM" id="SSF52788">
    <property type="entry name" value="Phosphotyrosine protein phosphatases I"/>
    <property type="match status" value="1"/>
</dbReference>
<evidence type="ECO:0000313" key="2">
    <source>
        <dbReference type="EMBL" id="GAX89595.1"/>
    </source>
</evidence>
<dbReference type="Proteomes" id="UP000217785">
    <property type="component" value="Unassembled WGS sequence"/>
</dbReference>
<reference evidence="3" key="1">
    <citation type="submission" date="2017-07" db="EMBL/GenBank/DDBJ databases">
        <title>Draft genome sequence of Effusibacillus lacus strain skLN1.</title>
        <authorList>
            <person name="Watanabe M."/>
            <person name="Kojima H."/>
            <person name="Fukui M."/>
        </authorList>
    </citation>
    <scope>NUCLEOTIDE SEQUENCE [LARGE SCALE GENOMIC DNA]</scope>
    <source>
        <strain evidence="3">skLN1</strain>
    </source>
</reference>
<dbReference type="PANTHER" id="PTHR11717:SF31">
    <property type="entry name" value="LOW MOLECULAR WEIGHT PROTEIN-TYROSINE-PHOSPHATASE ETP-RELATED"/>
    <property type="match status" value="1"/>
</dbReference>
<sequence length="127" mass="14115">MAEREISDVEVRSAGVAAYDGSPASPGALEALKQRQIDGDVHRAQMFTEEIGEWADLILTMTTSHKMTVGGRFPQFLDKLFTLKEYVGGYENPDIADPFGGSQDVYEQSAREIEQALHPLVERLSQR</sequence>
<dbReference type="InterPro" id="IPR050438">
    <property type="entry name" value="LMW_PTPase"/>
</dbReference>
<gene>
    <name evidence="2" type="ORF">EFBL_1219</name>
</gene>
<protein>
    <submittedName>
        <fullName evidence="2">Phosphatase</fullName>
    </submittedName>
</protein>
<name>A0A292YM63_9BACL</name>
<comment type="caution">
    <text evidence="2">The sequence shown here is derived from an EMBL/GenBank/DDBJ whole genome shotgun (WGS) entry which is preliminary data.</text>
</comment>
<dbReference type="EMBL" id="BDUF01000024">
    <property type="protein sequence ID" value="GAX89595.1"/>
    <property type="molecule type" value="Genomic_DNA"/>
</dbReference>